<feature type="domain" description="DNA-binding protein H-NS-like C-terminal" evidence="1">
    <location>
        <begin position="49"/>
        <end position="82"/>
    </location>
</feature>
<dbReference type="RefSeq" id="WP_408182014.1">
    <property type="nucleotide sequence ID" value="NZ_JAQQEZ010000059.1"/>
</dbReference>
<organism evidence="2 3">
    <name type="scientific">Paraburkholderia dipogonis</name>
    <dbReference type="NCBI Taxonomy" id="1211383"/>
    <lineage>
        <taxon>Bacteria</taxon>
        <taxon>Pseudomonadati</taxon>
        <taxon>Pseudomonadota</taxon>
        <taxon>Betaproteobacteria</taxon>
        <taxon>Burkholderiales</taxon>
        <taxon>Burkholderiaceae</taxon>
        <taxon>Paraburkholderia</taxon>
    </lineage>
</organism>
<dbReference type="InterPro" id="IPR027444">
    <property type="entry name" value="H-NS_C_dom"/>
</dbReference>
<protein>
    <submittedName>
        <fullName evidence="2">H-NS family nucleoid-associated regulatory protein</fullName>
    </submittedName>
</protein>
<dbReference type="InterPro" id="IPR037150">
    <property type="entry name" value="H-NS_C_dom_sf"/>
</dbReference>
<evidence type="ECO:0000313" key="3">
    <source>
        <dbReference type="Proteomes" id="UP001629230"/>
    </source>
</evidence>
<gene>
    <name evidence="2" type="ORF">PQR57_41340</name>
</gene>
<dbReference type="Gene3D" id="4.10.430.10">
    <property type="entry name" value="Histone-like protein H-NS, C-terminal domain"/>
    <property type="match status" value="1"/>
</dbReference>
<sequence length="84" mass="9966">MSTLIERLEGEARERLICWLRRRMMESEITIEALEHALNRDVEDERMIRYRDAYGNVWTGLGEMPEWLRRAVAAGQSIDHFRCG</sequence>
<reference evidence="2 3" key="1">
    <citation type="journal article" date="2024" name="Chem. Sci.">
        <title>Discovery of megapolipeptins by genome mining of a Burkholderiales bacteria collection.</title>
        <authorList>
            <person name="Paulo B.S."/>
            <person name="Recchia M.J.J."/>
            <person name="Lee S."/>
            <person name="Fergusson C.H."/>
            <person name="Romanowski S.B."/>
            <person name="Hernandez A."/>
            <person name="Krull N."/>
            <person name="Liu D.Y."/>
            <person name="Cavanagh H."/>
            <person name="Bos A."/>
            <person name="Gray C.A."/>
            <person name="Murphy B.T."/>
            <person name="Linington R.G."/>
            <person name="Eustaquio A.S."/>
        </authorList>
    </citation>
    <scope>NUCLEOTIDE SEQUENCE [LARGE SCALE GENOMIC DNA]</scope>
    <source>
        <strain evidence="2 3">RL17-350-BIC-A</strain>
    </source>
</reference>
<dbReference type="Proteomes" id="UP001629230">
    <property type="component" value="Unassembled WGS sequence"/>
</dbReference>
<evidence type="ECO:0000259" key="1">
    <source>
        <dbReference type="Pfam" id="PF00816"/>
    </source>
</evidence>
<evidence type="ECO:0000313" key="2">
    <source>
        <dbReference type="EMBL" id="MFM0007383.1"/>
    </source>
</evidence>
<dbReference type="SUPFAM" id="SSF81273">
    <property type="entry name" value="H-NS histone-like proteins"/>
    <property type="match status" value="1"/>
</dbReference>
<dbReference type="Pfam" id="PF00816">
    <property type="entry name" value="Histone_HNS"/>
    <property type="match status" value="1"/>
</dbReference>
<proteinExistence type="predicted"/>
<comment type="caution">
    <text evidence="2">The sequence shown here is derived from an EMBL/GenBank/DDBJ whole genome shotgun (WGS) entry which is preliminary data.</text>
</comment>
<dbReference type="EMBL" id="JAQQEZ010000059">
    <property type="protein sequence ID" value="MFM0007383.1"/>
    <property type="molecule type" value="Genomic_DNA"/>
</dbReference>
<name>A0ABW9B5B1_9BURK</name>
<accession>A0ABW9B5B1</accession>
<keyword evidence="3" id="KW-1185">Reference proteome</keyword>